<dbReference type="PANTHER" id="PTHR10543">
    <property type="entry name" value="BETA-CAROTENE DIOXYGENASE"/>
    <property type="match status" value="1"/>
</dbReference>
<evidence type="ECO:0000256" key="2">
    <source>
        <dbReference type="ARBA" id="ARBA00022723"/>
    </source>
</evidence>
<dbReference type="GO" id="GO:0046872">
    <property type="term" value="F:metal ion binding"/>
    <property type="evidence" value="ECO:0007669"/>
    <property type="project" value="UniProtKB-KW"/>
</dbReference>
<gene>
    <name evidence="5" type="ordered locus">Cyan7822_5835</name>
</gene>
<dbReference type="Pfam" id="PF03055">
    <property type="entry name" value="RPE65"/>
    <property type="match status" value="1"/>
</dbReference>
<keyword evidence="3 4" id="KW-0408">Iron</keyword>
<feature type="binding site" evidence="4">
    <location>
        <position position="466"/>
    </location>
    <ligand>
        <name>Fe cation</name>
        <dbReference type="ChEBI" id="CHEBI:24875"/>
        <note>catalytic</note>
    </ligand>
</feature>
<dbReference type="InterPro" id="IPR004294">
    <property type="entry name" value="Carotenoid_Oase"/>
</dbReference>
<evidence type="ECO:0000313" key="6">
    <source>
        <dbReference type="Proteomes" id="UP000008206"/>
    </source>
</evidence>
<keyword evidence="2 4" id="KW-0479">Metal-binding</keyword>
<geneLocation type="plasmid" evidence="5 6">
    <name>Cy782201</name>
</geneLocation>
<reference evidence="6" key="1">
    <citation type="journal article" date="2011" name="MBio">
        <title>Novel metabolic attributes of the genus Cyanothece, comprising a group of unicellular nitrogen-fixing Cyanobacteria.</title>
        <authorList>
            <person name="Bandyopadhyay A."/>
            <person name="Elvitigala T."/>
            <person name="Welsh E."/>
            <person name="Stockel J."/>
            <person name="Liberton M."/>
            <person name="Min H."/>
            <person name="Sherman L.A."/>
            <person name="Pakrasi H.B."/>
        </authorList>
    </citation>
    <scope>NUCLEOTIDE SEQUENCE [LARGE SCALE GENOMIC DNA]</scope>
    <source>
        <strain evidence="6">PCC 7822</strain>
        <plasmid evidence="6">Cy782201</plasmid>
    </source>
</reference>
<dbReference type="GO" id="GO:0010436">
    <property type="term" value="F:carotenoid dioxygenase activity"/>
    <property type="evidence" value="ECO:0007669"/>
    <property type="project" value="TreeGrafter"/>
</dbReference>
<proteinExistence type="inferred from homology"/>
<keyword evidence="5" id="KW-0614">Plasmid</keyword>
<dbReference type="KEGG" id="cyj:Cyan7822_5835"/>
<dbReference type="RefSeq" id="WP_013334439.1">
    <property type="nucleotide sequence ID" value="NC_014533.1"/>
</dbReference>
<dbReference type="Proteomes" id="UP000008206">
    <property type="component" value="Plasmid Cy782201"/>
</dbReference>
<name>E0UL59_GLOV7</name>
<sequence>MIAASQFTPSNYAWAKAFSHSATEFGPSVLPIITGEIPQGLRGSFYRNGPGCLERGQERIYHWFDGDGAILAVHFTDEGATGIYRYVQTQAYQAEEKAAKFFFGSYGRTPKGSIWNQLTLPVKNNANSGVLALDDCLLALWEAGAPYALNPKTLETLGLDKRLGLKEDDPYSTHPKQDPESGDIYNFGVRFGPKGSLMLYRSDATGKIQQKGQVSLDGLPLIHDFVLTKNYLIFFIPPVRLNLFPFLAKQKSFSDCLAWQPKKGMQILVIDRQKFTVVSQGITEPWFQWRFGNAYEDQDGTVVIDILRYDDFRINQFLQEVCHGNPQTPPIGSLWQMRLDPKTAKLLAQQKLVSESCEYPTFAPHLLGKPCRYTYLSLIEEKFPKTIGCFDQQTGILTKADLGMNCYPVSPIYAPDKNDREKGWILTEVFDGEQVKSEVWIFDALALEKGPVCRLALPKVVPFGFHGTWKAA</sequence>
<dbReference type="EMBL" id="CP002199">
    <property type="protein sequence ID" value="ADN17689.1"/>
    <property type="molecule type" value="Genomic_DNA"/>
</dbReference>
<organism evidence="5 6">
    <name type="scientific">Gloeothece verrucosa (strain PCC 7822)</name>
    <name type="common">Cyanothece sp. (strain PCC 7822)</name>
    <dbReference type="NCBI Taxonomy" id="497965"/>
    <lineage>
        <taxon>Bacteria</taxon>
        <taxon>Bacillati</taxon>
        <taxon>Cyanobacteriota</taxon>
        <taxon>Cyanophyceae</taxon>
        <taxon>Oscillatoriophycideae</taxon>
        <taxon>Chroococcales</taxon>
        <taxon>Aphanothecaceae</taxon>
        <taxon>Gloeothece</taxon>
        <taxon>Gloeothece verrucosa</taxon>
    </lineage>
</organism>
<dbReference type="AlphaFoldDB" id="E0UL59"/>
<feature type="binding site" evidence="4">
    <location>
        <position position="174"/>
    </location>
    <ligand>
        <name>Fe cation</name>
        <dbReference type="ChEBI" id="CHEBI:24875"/>
        <note>catalytic</note>
    </ligand>
</feature>
<feature type="binding site" evidence="4">
    <location>
        <position position="223"/>
    </location>
    <ligand>
        <name>Fe cation</name>
        <dbReference type="ChEBI" id="CHEBI:24875"/>
        <note>catalytic</note>
    </ligand>
</feature>
<evidence type="ECO:0000256" key="4">
    <source>
        <dbReference type="PIRSR" id="PIRSR604294-1"/>
    </source>
</evidence>
<protein>
    <submittedName>
        <fullName evidence="5">Carotenoid oxygenase</fullName>
    </submittedName>
</protein>
<evidence type="ECO:0000256" key="3">
    <source>
        <dbReference type="ARBA" id="ARBA00023004"/>
    </source>
</evidence>
<dbReference type="PANTHER" id="PTHR10543:SF139">
    <property type="entry name" value="DIOXYGENASE"/>
    <property type="match status" value="1"/>
</dbReference>
<keyword evidence="6" id="KW-1185">Reference proteome</keyword>
<dbReference type="GO" id="GO:0016121">
    <property type="term" value="P:carotene catabolic process"/>
    <property type="evidence" value="ECO:0007669"/>
    <property type="project" value="TreeGrafter"/>
</dbReference>
<evidence type="ECO:0000313" key="5">
    <source>
        <dbReference type="EMBL" id="ADN17689.1"/>
    </source>
</evidence>
<accession>E0UL59</accession>
<comment type="cofactor">
    <cofactor evidence="4">
        <name>Fe(2+)</name>
        <dbReference type="ChEBI" id="CHEBI:29033"/>
    </cofactor>
    <text evidence="4">Binds 1 Fe(2+) ion per subunit.</text>
</comment>
<evidence type="ECO:0000256" key="1">
    <source>
        <dbReference type="ARBA" id="ARBA00006787"/>
    </source>
</evidence>
<dbReference type="OrthoDB" id="6636843at2"/>
<dbReference type="HOGENOM" id="CLU_016472_6_3_3"/>
<comment type="similarity">
    <text evidence="1">Belongs to the carotenoid oxygenase family.</text>
</comment>